<accession>A0A2S6C967</accession>
<dbReference type="STRING" id="357750.A0A2S6C967"/>
<evidence type="ECO:0000313" key="11">
    <source>
        <dbReference type="Proteomes" id="UP000237631"/>
    </source>
</evidence>
<keyword evidence="2" id="KW-0479">Metal-binding</keyword>
<dbReference type="InterPro" id="IPR013087">
    <property type="entry name" value="Znf_C2H2_type"/>
</dbReference>
<feature type="domain" description="C2H2-type" evidence="9">
    <location>
        <begin position="304"/>
        <end position="331"/>
    </location>
</feature>
<feature type="region of interest" description="Disordered" evidence="8">
    <location>
        <begin position="261"/>
        <end position="299"/>
    </location>
</feature>
<evidence type="ECO:0000259" key="9">
    <source>
        <dbReference type="PROSITE" id="PS50157"/>
    </source>
</evidence>
<dbReference type="GO" id="GO:0005634">
    <property type="term" value="C:nucleus"/>
    <property type="evidence" value="ECO:0007669"/>
    <property type="project" value="UniProtKB-SubCell"/>
</dbReference>
<dbReference type="Pfam" id="PF00096">
    <property type="entry name" value="zf-C2H2"/>
    <property type="match status" value="2"/>
</dbReference>
<evidence type="ECO:0000256" key="8">
    <source>
        <dbReference type="SAM" id="MobiDB-lite"/>
    </source>
</evidence>
<keyword evidence="5" id="KW-0862">Zinc</keyword>
<dbReference type="FunFam" id="3.30.160.60:FF:000793">
    <property type="entry name" value="C2H2 finger domain protein FlbC"/>
    <property type="match status" value="1"/>
</dbReference>
<sequence length="388" mass="42232">MAMAVDSRQQHPFSSMGYDNMRYPPQAAPQFTNPWVSAPASNQSHLYATSMPPTTVGGDSRYGQTPSVSAAYAGGLTAGPIAQGIHPHLDPELFQETSLHVDQDMSAPRPYGTPYTSAPNPQSTYAPTSAPQYATAYGYDRRSSHPSVASSIFLGEPIEGQRYRQSSLIDFNTRLNHASEAERQSFSDALDASRGMVAMSQSDITPRNIYGSTSNSRSSTDSYGFPSGHSSHSSISSASTYPTYYNSSVSEASVGDYSSASESVDLSHSRTLPRPQGLSGMPPAPQSMMGQFSSKVSSSSQKKHKCKICDKRFTRPSSLQTHMYSHTGEKRKQIQVPLSRTLDSYVSAFACDVEGCGRHFSVVSNLRRHRKVHKGEGQEHNSPDEDEE</sequence>
<evidence type="ECO:0000256" key="2">
    <source>
        <dbReference type="ARBA" id="ARBA00022723"/>
    </source>
</evidence>
<dbReference type="FunFam" id="3.30.160.60:FF:001102">
    <property type="entry name" value="Transcription factor IIIA"/>
    <property type="match status" value="1"/>
</dbReference>
<dbReference type="GO" id="GO:0000785">
    <property type="term" value="C:chromatin"/>
    <property type="evidence" value="ECO:0007669"/>
    <property type="project" value="TreeGrafter"/>
</dbReference>
<dbReference type="PANTHER" id="PTHR14003:SF23">
    <property type="entry name" value="ZINC FINGER PROTEIN 143"/>
    <property type="match status" value="1"/>
</dbReference>
<dbReference type="PROSITE" id="PS50157">
    <property type="entry name" value="ZINC_FINGER_C2H2_2"/>
    <property type="match status" value="2"/>
</dbReference>
<feature type="region of interest" description="Disordered" evidence="8">
    <location>
        <begin position="199"/>
        <end position="238"/>
    </location>
</feature>
<dbReference type="InterPro" id="IPR036236">
    <property type="entry name" value="Znf_C2H2_sf"/>
</dbReference>
<dbReference type="PROSITE" id="PS00028">
    <property type="entry name" value="ZINC_FINGER_C2H2_1"/>
    <property type="match status" value="2"/>
</dbReference>
<evidence type="ECO:0000313" key="10">
    <source>
        <dbReference type="EMBL" id="PPJ56260.1"/>
    </source>
</evidence>
<comment type="subcellular location">
    <subcellularLocation>
        <location evidence="1">Nucleus</location>
    </subcellularLocation>
</comment>
<dbReference type="OrthoDB" id="6077919at2759"/>
<feature type="domain" description="C2H2-type" evidence="9">
    <location>
        <begin position="349"/>
        <end position="378"/>
    </location>
</feature>
<evidence type="ECO:0000256" key="3">
    <source>
        <dbReference type="ARBA" id="ARBA00022737"/>
    </source>
</evidence>
<dbReference type="Proteomes" id="UP000237631">
    <property type="component" value="Unassembled WGS sequence"/>
</dbReference>
<evidence type="ECO:0000256" key="6">
    <source>
        <dbReference type="ARBA" id="ARBA00023242"/>
    </source>
</evidence>
<keyword evidence="3" id="KW-0677">Repeat</keyword>
<keyword evidence="11" id="KW-1185">Reference proteome</keyword>
<dbReference type="GO" id="GO:0000981">
    <property type="term" value="F:DNA-binding transcription factor activity, RNA polymerase II-specific"/>
    <property type="evidence" value="ECO:0007669"/>
    <property type="project" value="TreeGrafter"/>
</dbReference>
<reference evidence="11" key="1">
    <citation type="journal article" date="2017" name="bioRxiv">
        <title>Conservation of a gene cluster reveals novel cercosporin biosynthetic mechanisms and extends production to the genus Colletotrichum.</title>
        <authorList>
            <person name="de Jonge R."/>
            <person name="Ebert M.K."/>
            <person name="Huitt-Roehl C.R."/>
            <person name="Pal P."/>
            <person name="Suttle J.C."/>
            <person name="Spanner R.E."/>
            <person name="Neubauer J.D."/>
            <person name="Jurick W.M.II."/>
            <person name="Stott K.A."/>
            <person name="Secor G.A."/>
            <person name="Thomma B.P.H.J."/>
            <person name="Van de Peer Y."/>
            <person name="Townsend C.A."/>
            <person name="Bolton M.D."/>
        </authorList>
    </citation>
    <scope>NUCLEOTIDE SEQUENCE [LARGE SCALE GENOMIC DNA]</scope>
    <source>
        <strain evidence="11">CBS538.71</strain>
    </source>
</reference>
<feature type="compositionally biased region" description="Low complexity" evidence="8">
    <location>
        <begin position="212"/>
        <end position="238"/>
    </location>
</feature>
<dbReference type="SMART" id="SM00355">
    <property type="entry name" value="ZnF_C2H2"/>
    <property type="match status" value="2"/>
</dbReference>
<gene>
    <name evidence="10" type="ORF">CBER1_06364</name>
</gene>
<keyword evidence="6" id="KW-0539">Nucleus</keyword>
<organism evidence="10 11">
    <name type="scientific">Cercospora berteroae</name>
    <dbReference type="NCBI Taxonomy" id="357750"/>
    <lineage>
        <taxon>Eukaryota</taxon>
        <taxon>Fungi</taxon>
        <taxon>Dikarya</taxon>
        <taxon>Ascomycota</taxon>
        <taxon>Pezizomycotina</taxon>
        <taxon>Dothideomycetes</taxon>
        <taxon>Dothideomycetidae</taxon>
        <taxon>Mycosphaerellales</taxon>
        <taxon>Mycosphaerellaceae</taxon>
        <taxon>Cercospora</taxon>
    </lineage>
</organism>
<dbReference type="GO" id="GO:0008270">
    <property type="term" value="F:zinc ion binding"/>
    <property type="evidence" value="ECO:0007669"/>
    <property type="project" value="UniProtKB-KW"/>
</dbReference>
<proteinExistence type="predicted"/>
<evidence type="ECO:0000256" key="1">
    <source>
        <dbReference type="ARBA" id="ARBA00004123"/>
    </source>
</evidence>
<dbReference type="PANTHER" id="PTHR14003">
    <property type="entry name" value="TRANSCRIPTIONAL REPRESSOR PROTEIN YY"/>
    <property type="match status" value="1"/>
</dbReference>
<comment type="caution">
    <text evidence="10">The sequence shown here is derived from an EMBL/GenBank/DDBJ whole genome shotgun (WGS) entry which is preliminary data.</text>
</comment>
<dbReference type="SUPFAM" id="SSF57667">
    <property type="entry name" value="beta-beta-alpha zinc fingers"/>
    <property type="match status" value="2"/>
</dbReference>
<dbReference type="Gene3D" id="3.30.160.60">
    <property type="entry name" value="Classic Zinc Finger"/>
    <property type="match status" value="2"/>
</dbReference>
<evidence type="ECO:0000256" key="4">
    <source>
        <dbReference type="ARBA" id="ARBA00022771"/>
    </source>
</evidence>
<dbReference type="AlphaFoldDB" id="A0A2S6C967"/>
<dbReference type="EMBL" id="PNEN01000521">
    <property type="protein sequence ID" value="PPJ56260.1"/>
    <property type="molecule type" value="Genomic_DNA"/>
</dbReference>
<dbReference type="GO" id="GO:0005667">
    <property type="term" value="C:transcription regulator complex"/>
    <property type="evidence" value="ECO:0007669"/>
    <property type="project" value="TreeGrafter"/>
</dbReference>
<feature type="compositionally biased region" description="Polar residues" evidence="8">
    <location>
        <begin position="261"/>
        <end position="270"/>
    </location>
</feature>
<keyword evidence="4 7" id="KW-0863">Zinc-finger</keyword>
<name>A0A2S6C967_9PEZI</name>
<evidence type="ECO:0000256" key="7">
    <source>
        <dbReference type="PROSITE-ProRule" id="PRU00042"/>
    </source>
</evidence>
<evidence type="ECO:0000256" key="5">
    <source>
        <dbReference type="ARBA" id="ARBA00022833"/>
    </source>
</evidence>
<dbReference type="GO" id="GO:0000978">
    <property type="term" value="F:RNA polymerase II cis-regulatory region sequence-specific DNA binding"/>
    <property type="evidence" value="ECO:0007669"/>
    <property type="project" value="TreeGrafter"/>
</dbReference>
<protein>
    <recommendedName>
        <fullName evidence="9">C2H2-type domain-containing protein</fullName>
    </recommendedName>
</protein>